<name>A0A0C1U0Z2_9CLOT</name>
<feature type="domain" description="Two component regulator three Y" evidence="1">
    <location>
        <begin position="314"/>
        <end position="377"/>
    </location>
</feature>
<evidence type="ECO:0000313" key="3">
    <source>
        <dbReference type="Proteomes" id="UP000031366"/>
    </source>
</evidence>
<protein>
    <submittedName>
        <fullName evidence="2">Y Y Y domain protein</fullName>
    </submittedName>
</protein>
<organism evidence="2 3">
    <name type="scientific">Clostridium argentinense CDC 2741</name>
    <dbReference type="NCBI Taxonomy" id="1418104"/>
    <lineage>
        <taxon>Bacteria</taxon>
        <taxon>Bacillati</taxon>
        <taxon>Bacillota</taxon>
        <taxon>Clostridia</taxon>
        <taxon>Eubacteriales</taxon>
        <taxon>Clostridiaceae</taxon>
        <taxon>Clostridium</taxon>
    </lineage>
</organism>
<evidence type="ECO:0000259" key="1">
    <source>
        <dbReference type="Pfam" id="PF07495"/>
    </source>
</evidence>
<dbReference type="NCBIfam" id="NF010681">
    <property type="entry name" value="PRK14081.1"/>
    <property type="match status" value="1"/>
</dbReference>
<proteinExistence type="predicted"/>
<reference evidence="2 3" key="1">
    <citation type="journal article" date="2015" name="Infect. Genet. Evol.">
        <title>Genomic sequences of six botulinum neurotoxin-producing strains representing three clostridial species illustrate the mobility and diversity of botulinum neurotoxin genes.</title>
        <authorList>
            <person name="Smith T.J."/>
            <person name="Hill K.K."/>
            <person name="Xie G."/>
            <person name="Foley B.T."/>
            <person name="Williamson C.H."/>
            <person name="Foster J.T."/>
            <person name="Johnson S.L."/>
            <person name="Chertkov O."/>
            <person name="Teshima H."/>
            <person name="Gibbons H.S."/>
            <person name="Johnsky L.A."/>
            <person name="Karavis M.A."/>
            <person name="Smith L.A."/>
        </authorList>
    </citation>
    <scope>NUCLEOTIDE SEQUENCE [LARGE SCALE GENOMIC DNA]</scope>
    <source>
        <strain evidence="2 3">CDC 2741</strain>
    </source>
</reference>
<dbReference type="RefSeq" id="WP_039632882.1">
    <property type="nucleotide sequence ID" value="NZ_AYSO01000016.1"/>
</dbReference>
<dbReference type="STRING" id="29341.RSJ17_19715"/>
<feature type="domain" description="Two component regulator three Y" evidence="1">
    <location>
        <begin position="412"/>
        <end position="472"/>
    </location>
</feature>
<comment type="caution">
    <text evidence="2">The sequence shown here is derived from an EMBL/GenBank/DDBJ whole genome shotgun (WGS) entry which is preliminary data.</text>
</comment>
<keyword evidence="3" id="KW-1185">Reference proteome</keyword>
<feature type="domain" description="Two component regulator three Y" evidence="1">
    <location>
        <begin position="126"/>
        <end position="186"/>
    </location>
</feature>
<feature type="domain" description="Two component regulator three Y" evidence="1">
    <location>
        <begin position="216"/>
        <end position="283"/>
    </location>
</feature>
<sequence length="668" mass="77961">MNEMNIITNMQSPQEKGTEITISIENEIEQNLLYKFLIGNDGTWETIKDFQGDSCVKWQPKDDGKYIIMVQAKSEGSKKPFDFMSKIDYIIGKCEEDLIKSIYLDKDEVKIGEKINLTVEGISPSIMYRYWVKENSRWTLLTDYSAQNNLSYTPKQQGEMEFLVECKNIQSKNLFDDFKSVRFEVLPISSLEITNFKCISTELLVDSELIFEVEANFDESRIILYKFVKINEYGEATCVQDYSTKRLVSFSENKKGDYKLLCLAKDMYSPKEFDDRAIIHYKIAPYNTIKLLSFTSDLSSPQVIDTPITLKAVASGGRELLYRFVIDGNESQTTKYNNVDNYIWKPTKCGEYVIEVYIKDKSFDGDYEIKEKMNFTIEEDFVEKVEIAEILFDKRRQLLVKEPINVKVIATGGIELKYSFIVKKNDRIVDKIEYGDHNWVDFSPEEVGQYELEIMVKDKRSKREYDVHSVAYIDCYEYIPTKIEYVLTSSKEYYLVGDSIVLEAVMENTENSLIKYNIKINGHEVEKSDFISEKKFRFIPRCAGRYVVDIMSKNISSTVEYDSKKSLIFNVLETPPITNCKITIDKEEFKCNESVNFTVNSQGGKDTIYEFYLMERGDWRLIQKYSKKSYYTFIPFKKGFYKLLALTKSSHKKIAYEDYDILEIKVNS</sequence>
<gene>
    <name evidence="2" type="ORF">U732_3246</name>
</gene>
<dbReference type="Pfam" id="PF07495">
    <property type="entry name" value="Y_Y_Y"/>
    <property type="match status" value="5"/>
</dbReference>
<dbReference type="OrthoDB" id="1925648at2"/>
<feature type="domain" description="Two component regulator three Y" evidence="1">
    <location>
        <begin position="28"/>
        <end position="91"/>
    </location>
</feature>
<accession>A0A0C1U0Z2</accession>
<dbReference type="InterPro" id="IPR011123">
    <property type="entry name" value="Y_Y_Y"/>
</dbReference>
<dbReference type="EMBL" id="AYSO01000016">
    <property type="protein sequence ID" value="KIE46564.1"/>
    <property type="molecule type" value="Genomic_DNA"/>
</dbReference>
<dbReference type="AlphaFoldDB" id="A0A0C1U0Z2"/>
<evidence type="ECO:0000313" key="2">
    <source>
        <dbReference type="EMBL" id="KIE46564.1"/>
    </source>
</evidence>
<dbReference type="Proteomes" id="UP000031366">
    <property type="component" value="Unassembled WGS sequence"/>
</dbReference>